<dbReference type="STRING" id="1449351.RISW2_00380"/>
<proteinExistence type="predicted"/>
<dbReference type="InterPro" id="IPR039910">
    <property type="entry name" value="D15-like"/>
</dbReference>
<evidence type="ECO:0000313" key="7">
    <source>
        <dbReference type="Proteomes" id="UP000023430"/>
    </source>
</evidence>
<dbReference type="OrthoDB" id="9769707at2"/>
<keyword evidence="7" id="KW-1185">Reference proteome</keyword>
<dbReference type="Gene3D" id="2.40.160.50">
    <property type="entry name" value="membrane protein fhac: a member of the omp85/tpsb transporter family"/>
    <property type="match status" value="1"/>
</dbReference>
<name>X7FDM5_9RHOB</name>
<dbReference type="Proteomes" id="UP000023430">
    <property type="component" value="Unassembled WGS sequence"/>
</dbReference>
<dbReference type="InterPro" id="IPR000184">
    <property type="entry name" value="Bac_surfAg_D15"/>
</dbReference>
<evidence type="ECO:0000256" key="3">
    <source>
        <dbReference type="ARBA" id="ARBA00023136"/>
    </source>
</evidence>
<reference evidence="6 7" key="1">
    <citation type="submission" date="2014-01" db="EMBL/GenBank/DDBJ databases">
        <title>Roseivivax isoporae LMG 25204 Genome Sequencing.</title>
        <authorList>
            <person name="Lai Q."/>
            <person name="Li G."/>
            <person name="Shao Z."/>
        </authorList>
    </citation>
    <scope>NUCLEOTIDE SEQUENCE [LARGE SCALE GENOMIC DNA]</scope>
    <source>
        <strain evidence="6 7">LMG 25204</strain>
    </source>
</reference>
<dbReference type="AlphaFoldDB" id="X7FDM5"/>
<feature type="signal peptide" evidence="4">
    <location>
        <begin position="1"/>
        <end position="24"/>
    </location>
</feature>
<protein>
    <submittedName>
        <fullName evidence="6">Membrane protein</fullName>
    </submittedName>
</protein>
<comment type="subcellular location">
    <subcellularLocation>
        <location evidence="1">Membrane</location>
    </subcellularLocation>
</comment>
<sequence length="602" mass="65123">MFDLSRKVRLAALAICTSTPAALALDDVSYSVRAPSEEQREEIRDLLRSVSLISAAENDGRTDPQDLVATALADYAHLLEALYSRGYYGGVINILVDGREASQIPLLDLPDRVGVIQVQVETGPQFRFSRAEVAPIPRKTELPEGFAVGKVAQSTVIRDAVDIAIEDWRARGYAKAGLASEDVVAEHRTNTLSAVIGIETGPSVRFGNMLVTTPSAVREGAIRRIAGFPQGESFDPEEVERVVERLRRTGAFSSVTLQEGEVVRPDGTMDMSLAVSDQKPRRIGFGAEYSTLEGIGLTAFWMHRNFFGGAERLRFDASVRNIGSSESGMDYALRGRLDIPAIYGADTDGYVLSAIVREDEPTYLSNRFEAEIGATRRLGDDTEVELGLGLIYSDVEDDLGEREFFLLTFPAGLTIDKRSNELNPRQGYYVNAEATPYLGLNDTQSGARLYGDLRGYLGWGDGDPNVLAGRLQLGSVVGSDLEETAPEFLFYSGGGGTVRGQPYQSLNVDLGDGDETGGRSFVGMSAEYRRDLTESLGLVAFYDAGYIGEESFYDGSGGWHSGAGLGVRYQTGIGPIRFDVAAPTSGDTGEGVQFYIGIGQAF</sequence>
<organism evidence="6 7">
    <name type="scientific">Roseivivax isoporae LMG 25204</name>
    <dbReference type="NCBI Taxonomy" id="1449351"/>
    <lineage>
        <taxon>Bacteria</taxon>
        <taxon>Pseudomonadati</taxon>
        <taxon>Pseudomonadota</taxon>
        <taxon>Alphaproteobacteria</taxon>
        <taxon>Rhodobacterales</taxon>
        <taxon>Roseobacteraceae</taxon>
        <taxon>Roseivivax</taxon>
    </lineage>
</organism>
<dbReference type="PANTHER" id="PTHR12815:SF42">
    <property type="entry name" value="BACTERIAL SURFACE ANTIGEN (D15) DOMAIN-CONTAINING PROTEIN"/>
    <property type="match status" value="1"/>
</dbReference>
<evidence type="ECO:0000313" key="6">
    <source>
        <dbReference type="EMBL" id="ETX30868.1"/>
    </source>
</evidence>
<keyword evidence="2" id="KW-1134">Transmembrane beta strand</keyword>
<evidence type="ECO:0000259" key="5">
    <source>
        <dbReference type="Pfam" id="PF01103"/>
    </source>
</evidence>
<keyword evidence="4" id="KW-0732">Signal</keyword>
<gene>
    <name evidence="6" type="ORF">RISW2_00380</name>
</gene>
<feature type="chain" id="PRO_5004978776" evidence="4">
    <location>
        <begin position="25"/>
        <end position="602"/>
    </location>
</feature>
<dbReference type="EMBL" id="JAME01000001">
    <property type="protein sequence ID" value="ETX30868.1"/>
    <property type="molecule type" value="Genomic_DNA"/>
</dbReference>
<evidence type="ECO:0000256" key="4">
    <source>
        <dbReference type="SAM" id="SignalP"/>
    </source>
</evidence>
<dbReference type="PANTHER" id="PTHR12815">
    <property type="entry name" value="SORTING AND ASSEMBLY MACHINERY SAMM50 PROTEIN FAMILY MEMBER"/>
    <property type="match status" value="1"/>
</dbReference>
<evidence type="ECO:0000256" key="2">
    <source>
        <dbReference type="ARBA" id="ARBA00022452"/>
    </source>
</evidence>
<feature type="domain" description="Bacterial surface antigen (D15)" evidence="5">
    <location>
        <begin position="282"/>
        <end position="602"/>
    </location>
</feature>
<keyword evidence="2" id="KW-0812">Transmembrane</keyword>
<dbReference type="GO" id="GO:0019867">
    <property type="term" value="C:outer membrane"/>
    <property type="evidence" value="ECO:0007669"/>
    <property type="project" value="InterPro"/>
</dbReference>
<comment type="caution">
    <text evidence="6">The sequence shown here is derived from an EMBL/GenBank/DDBJ whole genome shotgun (WGS) entry which is preliminary data.</text>
</comment>
<dbReference type="eggNOG" id="COG0729">
    <property type="taxonomic scope" value="Bacteria"/>
</dbReference>
<dbReference type="PATRIC" id="fig|1449351.3.peg.76"/>
<dbReference type="Gene3D" id="3.10.20.310">
    <property type="entry name" value="membrane protein fhac"/>
    <property type="match status" value="1"/>
</dbReference>
<keyword evidence="3" id="KW-0472">Membrane</keyword>
<accession>X7FDM5</accession>
<dbReference type="RefSeq" id="WP_043765152.1">
    <property type="nucleotide sequence ID" value="NZ_JAME01000001.1"/>
</dbReference>
<dbReference type="Pfam" id="PF01103">
    <property type="entry name" value="Omp85"/>
    <property type="match status" value="1"/>
</dbReference>
<evidence type="ECO:0000256" key="1">
    <source>
        <dbReference type="ARBA" id="ARBA00004370"/>
    </source>
</evidence>